<dbReference type="Pfam" id="PF00005">
    <property type="entry name" value="ABC_tran"/>
    <property type="match status" value="1"/>
</dbReference>
<dbReference type="PANTHER" id="PTHR24220">
    <property type="entry name" value="IMPORT ATP-BINDING PROTEIN"/>
    <property type="match status" value="1"/>
</dbReference>
<dbReference type="GO" id="GO:0016887">
    <property type="term" value="F:ATP hydrolysis activity"/>
    <property type="evidence" value="ECO:0007669"/>
    <property type="project" value="InterPro"/>
</dbReference>
<evidence type="ECO:0000256" key="2">
    <source>
        <dbReference type="ARBA" id="ARBA00022741"/>
    </source>
</evidence>
<keyword evidence="6" id="KW-1185">Reference proteome</keyword>
<organism evidence="5 6">
    <name type="scientific">Longicatena caecimuris</name>
    <dbReference type="NCBI Taxonomy" id="1796635"/>
    <lineage>
        <taxon>Bacteria</taxon>
        <taxon>Bacillati</taxon>
        <taxon>Bacillota</taxon>
        <taxon>Erysipelotrichia</taxon>
        <taxon>Erysipelotrichales</taxon>
        <taxon>Erysipelotrichaceae</taxon>
        <taxon>Longicatena</taxon>
    </lineage>
</organism>
<keyword evidence="3 5" id="KW-0067">ATP-binding</keyword>
<dbReference type="CDD" id="cd03255">
    <property type="entry name" value="ABC_MJ0796_LolCDE_FtsE"/>
    <property type="match status" value="1"/>
</dbReference>
<dbReference type="FunFam" id="3.40.50.300:FF:000032">
    <property type="entry name" value="Export ABC transporter ATP-binding protein"/>
    <property type="match status" value="1"/>
</dbReference>
<keyword evidence="1" id="KW-0813">Transport</keyword>
<dbReference type="InterPro" id="IPR003439">
    <property type="entry name" value="ABC_transporter-like_ATP-bd"/>
</dbReference>
<dbReference type="Proteomes" id="UP000295773">
    <property type="component" value="Unassembled WGS sequence"/>
</dbReference>
<feature type="domain" description="ABC transporter" evidence="4">
    <location>
        <begin position="4"/>
        <end position="226"/>
    </location>
</feature>
<dbReference type="SUPFAM" id="SSF52540">
    <property type="entry name" value="P-loop containing nucleoside triphosphate hydrolases"/>
    <property type="match status" value="1"/>
</dbReference>
<dbReference type="RefSeq" id="WP_132224596.1">
    <property type="nucleotide sequence ID" value="NZ_JANKBG010000008.1"/>
</dbReference>
<dbReference type="GO" id="GO:0022857">
    <property type="term" value="F:transmembrane transporter activity"/>
    <property type="evidence" value="ECO:0007669"/>
    <property type="project" value="TreeGrafter"/>
</dbReference>
<comment type="caution">
    <text evidence="5">The sequence shown here is derived from an EMBL/GenBank/DDBJ whole genome shotgun (WGS) entry which is preliminary data.</text>
</comment>
<dbReference type="InterPro" id="IPR003593">
    <property type="entry name" value="AAA+_ATPase"/>
</dbReference>
<dbReference type="GO" id="GO:0005524">
    <property type="term" value="F:ATP binding"/>
    <property type="evidence" value="ECO:0007669"/>
    <property type="project" value="UniProtKB-KW"/>
</dbReference>
<evidence type="ECO:0000256" key="3">
    <source>
        <dbReference type="ARBA" id="ARBA00022840"/>
    </source>
</evidence>
<dbReference type="InterPro" id="IPR017871">
    <property type="entry name" value="ABC_transporter-like_CS"/>
</dbReference>
<dbReference type="InterPro" id="IPR027417">
    <property type="entry name" value="P-loop_NTPase"/>
</dbReference>
<accession>A0A4R3TFY2</accession>
<keyword evidence="2" id="KW-0547">Nucleotide-binding</keyword>
<evidence type="ECO:0000313" key="6">
    <source>
        <dbReference type="Proteomes" id="UP000295773"/>
    </source>
</evidence>
<dbReference type="InterPro" id="IPR017911">
    <property type="entry name" value="MacB-like_ATP-bd"/>
</dbReference>
<reference evidence="5 6" key="1">
    <citation type="submission" date="2019-03" db="EMBL/GenBank/DDBJ databases">
        <title>Genomic Encyclopedia of Type Strains, Phase IV (KMG-IV): sequencing the most valuable type-strain genomes for metagenomic binning, comparative biology and taxonomic classification.</title>
        <authorList>
            <person name="Goeker M."/>
        </authorList>
    </citation>
    <scope>NUCLEOTIDE SEQUENCE [LARGE SCALE GENOMIC DNA]</scope>
    <source>
        <strain evidence="5 6">DSM 29481</strain>
    </source>
</reference>
<dbReference type="GO" id="GO:0098796">
    <property type="term" value="C:membrane protein complex"/>
    <property type="evidence" value="ECO:0007669"/>
    <property type="project" value="UniProtKB-ARBA"/>
</dbReference>
<dbReference type="SMART" id="SM00382">
    <property type="entry name" value="AAA"/>
    <property type="match status" value="1"/>
</dbReference>
<evidence type="ECO:0000259" key="4">
    <source>
        <dbReference type="PROSITE" id="PS50893"/>
    </source>
</evidence>
<dbReference type="AlphaFoldDB" id="A0A4R3TFY2"/>
<evidence type="ECO:0000313" key="5">
    <source>
        <dbReference type="EMBL" id="TCU60226.1"/>
    </source>
</evidence>
<dbReference type="Gene3D" id="3.40.50.300">
    <property type="entry name" value="P-loop containing nucleotide triphosphate hydrolases"/>
    <property type="match status" value="1"/>
</dbReference>
<dbReference type="PROSITE" id="PS50893">
    <property type="entry name" value="ABC_TRANSPORTER_2"/>
    <property type="match status" value="1"/>
</dbReference>
<proteinExistence type="predicted"/>
<dbReference type="EMBL" id="SMBP01000008">
    <property type="protein sequence ID" value="TCU60226.1"/>
    <property type="molecule type" value="Genomic_DNA"/>
</dbReference>
<name>A0A4R3TFY2_9FIRM</name>
<protein>
    <submittedName>
        <fullName evidence="5">Putative ABC transport system ATP-binding protein/putative ABC transport system ATP-binding protein</fullName>
    </submittedName>
</protein>
<evidence type="ECO:0000256" key="1">
    <source>
        <dbReference type="ARBA" id="ARBA00022448"/>
    </source>
</evidence>
<dbReference type="PANTHER" id="PTHR24220:SF692">
    <property type="entry name" value="ABC TRANSPORTER DOMAIN-CONTAINING PROTEIN"/>
    <property type="match status" value="1"/>
</dbReference>
<gene>
    <name evidence="5" type="ORF">EDD61_10885</name>
</gene>
<dbReference type="PROSITE" id="PS00211">
    <property type="entry name" value="ABC_TRANSPORTER_1"/>
    <property type="match status" value="1"/>
</dbReference>
<sequence>MKLLEVKNVHKCYANTRRVSEVLHDLSFAAEEGSFTAIMGKSGSGKSTLLNCIASLLPIDSGSILVKGQDITAFSRKQREVYRREDIGIVFQDFALLPFHCVLENILLPLHLAKKAVDQAHVEMLLQALDIAQLTTALPQELSGGEQQRVAIARAFVHQPKLLLMDEPTGNLDSENTHILMEMLKELHEKQKTTILLVTHDRDVAAYAERTLLLQDGKFIEKCDNH</sequence>
<dbReference type="GO" id="GO:0005886">
    <property type="term" value="C:plasma membrane"/>
    <property type="evidence" value="ECO:0007669"/>
    <property type="project" value="TreeGrafter"/>
</dbReference>
<dbReference type="InterPro" id="IPR015854">
    <property type="entry name" value="ABC_transpr_LolD-like"/>
</dbReference>